<feature type="transmembrane region" description="Helical" evidence="2">
    <location>
        <begin position="116"/>
        <end position="134"/>
    </location>
</feature>
<evidence type="ECO:0008006" key="5">
    <source>
        <dbReference type="Google" id="ProtNLM"/>
    </source>
</evidence>
<feature type="transmembrane region" description="Helical" evidence="2">
    <location>
        <begin position="146"/>
        <end position="167"/>
    </location>
</feature>
<protein>
    <recommendedName>
        <fullName evidence="5">Transmembrane component NikQ of energizing module of nickel ECF transporter</fullName>
    </recommendedName>
</protein>
<feature type="compositionally biased region" description="Low complexity" evidence="1">
    <location>
        <begin position="16"/>
        <end position="27"/>
    </location>
</feature>
<reference evidence="3 4" key="2">
    <citation type="journal article" date="2016" name="Science">
        <title>A bacterium that degrades and assimilates poly(ethylene terephthalate).</title>
        <authorList>
            <person name="Yoshida S."/>
            <person name="Hiraga K."/>
            <person name="Takehana T."/>
            <person name="Taniguchi I."/>
            <person name="Yamaji H."/>
            <person name="Maeda Y."/>
            <person name="Toyohara K."/>
            <person name="Miyamoto K."/>
            <person name="Kimura Y."/>
            <person name="Oda K."/>
        </authorList>
    </citation>
    <scope>NUCLEOTIDE SEQUENCE [LARGE SCALE GENOMIC DNA]</scope>
    <source>
        <strain evidence="4">NBRC 110686 / TISTR 2288 / 201-F6</strain>
    </source>
</reference>
<feature type="region of interest" description="Disordered" evidence="1">
    <location>
        <begin position="1"/>
        <end position="35"/>
    </location>
</feature>
<dbReference type="STRING" id="1547922.ISF6_5498"/>
<dbReference type="EMBL" id="BBYR01000093">
    <property type="protein sequence ID" value="GAP38839.1"/>
    <property type="molecule type" value="Genomic_DNA"/>
</dbReference>
<evidence type="ECO:0000256" key="2">
    <source>
        <dbReference type="SAM" id="Phobius"/>
    </source>
</evidence>
<keyword evidence="4" id="KW-1185">Reference proteome</keyword>
<dbReference type="RefSeq" id="WP_231638272.1">
    <property type="nucleotide sequence ID" value="NZ_BBYR01000093.1"/>
</dbReference>
<keyword evidence="2" id="KW-0472">Membrane</keyword>
<evidence type="ECO:0000256" key="1">
    <source>
        <dbReference type="SAM" id="MobiDB-lite"/>
    </source>
</evidence>
<feature type="transmembrane region" description="Helical" evidence="2">
    <location>
        <begin position="87"/>
        <end position="109"/>
    </location>
</feature>
<accession>A0A0K8P8K5</accession>
<organism evidence="3 4">
    <name type="scientific">Piscinibacter sakaiensis</name>
    <name type="common">Ideonella sakaiensis</name>
    <dbReference type="NCBI Taxonomy" id="1547922"/>
    <lineage>
        <taxon>Bacteria</taxon>
        <taxon>Pseudomonadati</taxon>
        <taxon>Pseudomonadota</taxon>
        <taxon>Betaproteobacteria</taxon>
        <taxon>Burkholderiales</taxon>
        <taxon>Sphaerotilaceae</taxon>
        <taxon>Piscinibacter</taxon>
    </lineage>
</organism>
<gene>
    <name evidence="3" type="ORF">ISF6_5498</name>
</gene>
<reference evidence="4" key="1">
    <citation type="submission" date="2015-07" db="EMBL/GenBank/DDBJ databases">
        <title>Discovery of a poly(ethylene terephthalate assimilation.</title>
        <authorList>
            <person name="Yoshida S."/>
            <person name="Hiraga K."/>
            <person name="Takehana T."/>
            <person name="Taniguchi I."/>
            <person name="Yamaji H."/>
            <person name="Maeda Y."/>
            <person name="Toyohara K."/>
            <person name="Miyamoto K."/>
            <person name="Kimura Y."/>
            <person name="Oda K."/>
        </authorList>
    </citation>
    <scope>NUCLEOTIDE SEQUENCE [LARGE SCALE GENOMIC DNA]</scope>
    <source>
        <strain evidence="4">NBRC 110686 / TISTR 2288 / 201-F6</strain>
    </source>
</reference>
<name>A0A0K8P8K5_PISS1</name>
<dbReference type="Proteomes" id="UP000037660">
    <property type="component" value="Unassembled WGS sequence"/>
</dbReference>
<evidence type="ECO:0000313" key="3">
    <source>
        <dbReference type="EMBL" id="GAP38839.1"/>
    </source>
</evidence>
<keyword evidence="2" id="KW-1133">Transmembrane helix</keyword>
<comment type="caution">
    <text evidence="3">The sequence shown here is derived from an EMBL/GenBank/DDBJ whole genome shotgun (WGS) entry which is preliminary data.</text>
</comment>
<evidence type="ECO:0000313" key="4">
    <source>
        <dbReference type="Proteomes" id="UP000037660"/>
    </source>
</evidence>
<sequence>MSGAPGAVQAPGRAQSSVETPTPTSTPAQVRPRAGRRRIGPGGWLAAYLLAVVAITCAHALPVLALLALAAVAAAGPDRGRLLRRTLWTVLAFNLSVSAGLVLVSAWQVRPWAEALVLINLRVLLLVFLGHWFVARVNLLQALARWPTLALVATVATGQAAVFARTLRDFRLAFRSRNPVPARPADQARHAAAQVMHLLDKATAAATESAQAMRSRGCFDD</sequence>
<keyword evidence="2" id="KW-0812">Transmembrane</keyword>
<proteinExistence type="predicted"/>
<feature type="transmembrane region" description="Helical" evidence="2">
    <location>
        <begin position="45"/>
        <end position="75"/>
    </location>
</feature>
<dbReference type="AlphaFoldDB" id="A0A0K8P8K5"/>